<evidence type="ECO:0000256" key="7">
    <source>
        <dbReference type="ARBA" id="ARBA00023170"/>
    </source>
</evidence>
<name>A0AAE1E0L3_9GAST</name>
<dbReference type="PRINTS" id="PR00237">
    <property type="entry name" value="GPCRRHODOPSN"/>
</dbReference>
<feature type="transmembrane region" description="Helical" evidence="11">
    <location>
        <begin position="203"/>
        <end position="228"/>
    </location>
</feature>
<feature type="transmembrane region" description="Helical" evidence="11">
    <location>
        <begin position="344"/>
        <end position="365"/>
    </location>
</feature>
<sequence length="474" mass="52423">MDEVTLAELPILMVNVQVVSNSVEEACVTSVKELHNTTTLAAVLSFMSIIILFGSLGNILVILAVSQTKKLQTASNLFVANLSLCDLLFVSLVLPVNMYTYLEGGWRFNITICRAVGFLGYALTGTTIITITAIAWNRYKLVVDSKMYHVIFRRKRMGLMLAGTWLIPAAFLQPAVFGIWGHFGFIPMLSSCNLDLDKSSQTFKIFLLIVRAAIPCGLIIYFYTSIYITTRASRLRLQHRKMKSNSHSENENNSCSNSNNDNNNGDNEDTAKTDSSVDILNTNSSGDSTTEVSQAVPGPPNKNLKREMRLTRMMIAIFLVFVLSYFPCTISSAIDMSHTLSKTFHMFCQTSIFLGSAINPLLYGFMNGQFRTAYYNIIMCSMLKRPNCHGSTIAFSSSLKKKKQEKASGIGRAVKTRPVDSIASYTILPSNYKKVSPAMLTISTKNCSPKSNRVNLRTANLPSASVATPKSQRV</sequence>
<feature type="transmembrane region" description="Helical" evidence="11">
    <location>
        <begin position="118"/>
        <end position="136"/>
    </location>
</feature>
<evidence type="ECO:0000256" key="1">
    <source>
        <dbReference type="ARBA" id="ARBA00004651"/>
    </source>
</evidence>
<keyword evidence="7 9" id="KW-0675">Receptor</keyword>
<evidence type="ECO:0000256" key="3">
    <source>
        <dbReference type="ARBA" id="ARBA00022692"/>
    </source>
</evidence>
<dbReference type="SUPFAM" id="SSF81321">
    <property type="entry name" value="Family A G protein-coupled receptor-like"/>
    <property type="match status" value="1"/>
</dbReference>
<dbReference type="EMBL" id="JAWDGP010001644">
    <property type="protein sequence ID" value="KAK3789647.1"/>
    <property type="molecule type" value="Genomic_DNA"/>
</dbReference>
<comment type="caution">
    <text evidence="13">The sequence shown here is derived from an EMBL/GenBank/DDBJ whole genome shotgun (WGS) entry which is preliminary data.</text>
</comment>
<dbReference type="Proteomes" id="UP001283361">
    <property type="component" value="Unassembled WGS sequence"/>
</dbReference>
<feature type="transmembrane region" description="Helical" evidence="11">
    <location>
        <begin position="313"/>
        <end position="332"/>
    </location>
</feature>
<dbReference type="Pfam" id="PF00001">
    <property type="entry name" value="7tm_1"/>
    <property type="match status" value="1"/>
</dbReference>
<evidence type="ECO:0000256" key="10">
    <source>
        <dbReference type="SAM" id="MobiDB-lite"/>
    </source>
</evidence>
<evidence type="ECO:0000313" key="14">
    <source>
        <dbReference type="Proteomes" id="UP001283361"/>
    </source>
</evidence>
<reference evidence="13" key="1">
    <citation type="journal article" date="2023" name="G3 (Bethesda)">
        <title>A reference genome for the long-term kleptoplast-retaining sea slug Elysia crispata morphotype clarki.</title>
        <authorList>
            <person name="Eastman K.E."/>
            <person name="Pendleton A.L."/>
            <person name="Shaikh M.A."/>
            <person name="Suttiyut T."/>
            <person name="Ogas R."/>
            <person name="Tomko P."/>
            <person name="Gavelis G."/>
            <person name="Widhalm J.R."/>
            <person name="Wisecaver J.H."/>
        </authorList>
    </citation>
    <scope>NUCLEOTIDE SEQUENCE</scope>
    <source>
        <strain evidence="13">ECLA1</strain>
    </source>
</reference>
<keyword evidence="6 11" id="KW-0472">Membrane</keyword>
<feature type="compositionally biased region" description="Polar residues" evidence="10">
    <location>
        <begin position="273"/>
        <end position="293"/>
    </location>
</feature>
<evidence type="ECO:0000256" key="2">
    <source>
        <dbReference type="ARBA" id="ARBA00022475"/>
    </source>
</evidence>
<evidence type="ECO:0000313" key="13">
    <source>
        <dbReference type="EMBL" id="KAK3789647.1"/>
    </source>
</evidence>
<dbReference type="Gene3D" id="1.20.1070.10">
    <property type="entry name" value="Rhodopsin 7-helix transmembrane proteins"/>
    <property type="match status" value="1"/>
</dbReference>
<dbReference type="InterPro" id="IPR017452">
    <property type="entry name" value="GPCR_Rhodpsn_7TM"/>
</dbReference>
<dbReference type="GO" id="GO:0004930">
    <property type="term" value="F:G protein-coupled receptor activity"/>
    <property type="evidence" value="ECO:0007669"/>
    <property type="project" value="UniProtKB-KW"/>
</dbReference>
<evidence type="ECO:0000256" key="9">
    <source>
        <dbReference type="RuleBase" id="RU000688"/>
    </source>
</evidence>
<keyword evidence="2" id="KW-1003">Cell membrane</keyword>
<keyword evidence="4 11" id="KW-1133">Transmembrane helix</keyword>
<gene>
    <name evidence="13" type="ORF">RRG08_057165</name>
</gene>
<dbReference type="PANTHER" id="PTHR24228">
    <property type="entry name" value="B2 BRADYKININ RECEPTOR/ANGIOTENSIN II RECEPTOR"/>
    <property type="match status" value="1"/>
</dbReference>
<keyword evidence="5 9" id="KW-0297">G-protein coupled receptor</keyword>
<comment type="similarity">
    <text evidence="9">Belongs to the G-protein coupled receptor 1 family.</text>
</comment>
<evidence type="ECO:0000256" key="6">
    <source>
        <dbReference type="ARBA" id="ARBA00023136"/>
    </source>
</evidence>
<feature type="compositionally biased region" description="Low complexity" evidence="10">
    <location>
        <begin position="245"/>
        <end position="265"/>
    </location>
</feature>
<protein>
    <recommendedName>
        <fullName evidence="12">G-protein coupled receptors family 1 profile domain-containing protein</fullName>
    </recommendedName>
</protein>
<keyword evidence="3 9" id="KW-0812">Transmembrane</keyword>
<feature type="transmembrane region" description="Helical" evidence="11">
    <location>
        <begin position="77"/>
        <end position="98"/>
    </location>
</feature>
<feature type="region of interest" description="Disordered" evidence="10">
    <location>
        <begin position="239"/>
        <end position="303"/>
    </location>
</feature>
<proteinExistence type="inferred from homology"/>
<evidence type="ECO:0000256" key="8">
    <source>
        <dbReference type="ARBA" id="ARBA00023224"/>
    </source>
</evidence>
<dbReference type="GO" id="GO:0005886">
    <property type="term" value="C:plasma membrane"/>
    <property type="evidence" value="ECO:0007669"/>
    <property type="project" value="UniProtKB-SubCell"/>
</dbReference>
<evidence type="ECO:0000256" key="4">
    <source>
        <dbReference type="ARBA" id="ARBA00022989"/>
    </source>
</evidence>
<keyword evidence="8 9" id="KW-0807">Transducer</keyword>
<dbReference type="PROSITE" id="PS00237">
    <property type="entry name" value="G_PROTEIN_RECEP_F1_1"/>
    <property type="match status" value="1"/>
</dbReference>
<dbReference type="PANTHER" id="PTHR24228:SF74">
    <property type="entry name" value="G-PROTEIN COUPLED RECEPTORS FAMILY 1 PROFILE DOMAIN-CONTAINING PROTEIN"/>
    <property type="match status" value="1"/>
</dbReference>
<feature type="transmembrane region" description="Helical" evidence="11">
    <location>
        <begin position="157"/>
        <end position="183"/>
    </location>
</feature>
<dbReference type="InterPro" id="IPR000276">
    <property type="entry name" value="GPCR_Rhodpsn"/>
</dbReference>
<dbReference type="SMART" id="SM01381">
    <property type="entry name" value="7TM_GPCR_Srsx"/>
    <property type="match status" value="1"/>
</dbReference>
<keyword evidence="14" id="KW-1185">Reference proteome</keyword>
<dbReference type="PROSITE" id="PS50262">
    <property type="entry name" value="G_PROTEIN_RECEP_F1_2"/>
    <property type="match status" value="1"/>
</dbReference>
<accession>A0AAE1E0L3</accession>
<evidence type="ECO:0000259" key="12">
    <source>
        <dbReference type="PROSITE" id="PS50262"/>
    </source>
</evidence>
<evidence type="ECO:0000256" key="5">
    <source>
        <dbReference type="ARBA" id="ARBA00023040"/>
    </source>
</evidence>
<dbReference type="AlphaFoldDB" id="A0AAE1E0L3"/>
<organism evidence="13 14">
    <name type="scientific">Elysia crispata</name>
    <name type="common">lettuce slug</name>
    <dbReference type="NCBI Taxonomy" id="231223"/>
    <lineage>
        <taxon>Eukaryota</taxon>
        <taxon>Metazoa</taxon>
        <taxon>Spiralia</taxon>
        <taxon>Lophotrochozoa</taxon>
        <taxon>Mollusca</taxon>
        <taxon>Gastropoda</taxon>
        <taxon>Heterobranchia</taxon>
        <taxon>Euthyneura</taxon>
        <taxon>Panpulmonata</taxon>
        <taxon>Sacoglossa</taxon>
        <taxon>Placobranchoidea</taxon>
        <taxon>Plakobranchidae</taxon>
        <taxon>Elysia</taxon>
    </lineage>
</organism>
<evidence type="ECO:0000256" key="11">
    <source>
        <dbReference type="SAM" id="Phobius"/>
    </source>
</evidence>
<feature type="transmembrane region" description="Helical" evidence="11">
    <location>
        <begin position="40"/>
        <end position="65"/>
    </location>
</feature>
<feature type="domain" description="G-protein coupled receptors family 1 profile" evidence="12">
    <location>
        <begin position="57"/>
        <end position="363"/>
    </location>
</feature>
<comment type="subcellular location">
    <subcellularLocation>
        <location evidence="1">Cell membrane</location>
        <topology evidence="1">Multi-pass membrane protein</topology>
    </subcellularLocation>
</comment>